<accession>A0ABQ1QUN8</accession>
<evidence type="ECO:0000313" key="2">
    <source>
        <dbReference type="Proteomes" id="UP000617355"/>
    </source>
</evidence>
<dbReference type="Proteomes" id="UP000617355">
    <property type="component" value="Unassembled WGS sequence"/>
</dbReference>
<dbReference type="Gene3D" id="1.20.1260.10">
    <property type="match status" value="1"/>
</dbReference>
<proteinExistence type="predicted"/>
<sequence>MKIEEYLAQGGVLTSPENAPPRYRAELLRLMATFVDSELAAAAGFAEMINAGPGIPERIAAARIVMEKTAHAGRVLRVMGDFGANTARYVGAHPWAARLPREADIGTTRREGDMRLSVFNYPLSGWADSVAMHLLMGLAADEQLGEFARVSYGPLAEVFREIAPVEAAHTASARKGMERLIETGTEKAALQASVDYWWPRVAVSFGHEVSTRAATLAAFGLRHQTNAELRGCWERRAATALADLGLTSPEG</sequence>
<dbReference type="InterPro" id="IPR007814">
    <property type="entry name" value="PaaA_PaaC"/>
</dbReference>
<dbReference type="InterPro" id="IPR009078">
    <property type="entry name" value="Ferritin-like_SF"/>
</dbReference>
<dbReference type="SUPFAM" id="SSF47240">
    <property type="entry name" value="Ferritin-like"/>
    <property type="match status" value="1"/>
</dbReference>
<gene>
    <name evidence="1" type="ORF">GCM10011358_33550</name>
</gene>
<dbReference type="PANTHER" id="PTHR30458">
    <property type="entry name" value="PHENYLACETIC ACID DEGRADATION PROTEIN PAA"/>
    <property type="match status" value="1"/>
</dbReference>
<dbReference type="RefSeq" id="WP_188530048.1">
    <property type="nucleotide sequence ID" value="NZ_BMGI01000006.1"/>
</dbReference>
<reference evidence="2" key="1">
    <citation type="journal article" date="2019" name="Int. J. Syst. Evol. Microbiol.">
        <title>The Global Catalogue of Microorganisms (GCM) 10K type strain sequencing project: providing services to taxonomists for standard genome sequencing and annotation.</title>
        <authorList>
            <consortium name="The Broad Institute Genomics Platform"/>
            <consortium name="The Broad Institute Genome Sequencing Center for Infectious Disease"/>
            <person name="Wu L."/>
            <person name="Ma J."/>
        </authorList>
    </citation>
    <scope>NUCLEOTIDE SEQUENCE [LARGE SCALE GENOMIC DNA]</scope>
    <source>
        <strain evidence="2">CGMCC 1.12922</strain>
    </source>
</reference>
<dbReference type="InterPro" id="IPR012347">
    <property type="entry name" value="Ferritin-like"/>
</dbReference>
<keyword evidence="2" id="KW-1185">Reference proteome</keyword>
<organism evidence="1 2">
    <name type="scientific">Sinisalibacter lacisalsi</name>
    <dbReference type="NCBI Taxonomy" id="1526570"/>
    <lineage>
        <taxon>Bacteria</taxon>
        <taxon>Pseudomonadati</taxon>
        <taxon>Pseudomonadota</taxon>
        <taxon>Alphaproteobacteria</taxon>
        <taxon>Rhodobacterales</taxon>
        <taxon>Roseobacteraceae</taxon>
        <taxon>Sinisalibacter</taxon>
    </lineage>
</organism>
<dbReference type="Pfam" id="PF05138">
    <property type="entry name" value="PaaA_PaaC"/>
    <property type="match status" value="1"/>
</dbReference>
<dbReference type="InterPro" id="IPR052703">
    <property type="entry name" value="Aromatic_CoA_ox/epox"/>
</dbReference>
<comment type="caution">
    <text evidence="1">The sequence shown here is derived from an EMBL/GenBank/DDBJ whole genome shotgun (WGS) entry which is preliminary data.</text>
</comment>
<dbReference type="EMBL" id="BMGI01000006">
    <property type="protein sequence ID" value="GGD47074.1"/>
    <property type="molecule type" value="Genomic_DNA"/>
</dbReference>
<dbReference type="PANTHER" id="PTHR30458:SF0">
    <property type="entry name" value="1,2-PHENYLACETYL-COA EPOXIDASE, SUBUNIT C"/>
    <property type="match status" value="1"/>
</dbReference>
<evidence type="ECO:0000313" key="1">
    <source>
        <dbReference type="EMBL" id="GGD47074.1"/>
    </source>
</evidence>
<name>A0ABQ1QUN8_9RHOB</name>
<protein>
    <submittedName>
        <fullName evidence="1">Ring-oxidation complex protein 1 in the phenylacetic acid catabolism pathway</fullName>
    </submittedName>
</protein>